<organism evidence="2 3">
    <name type="scientific">Carboxylicivirga marina</name>
    <dbReference type="NCBI Taxonomy" id="2800988"/>
    <lineage>
        <taxon>Bacteria</taxon>
        <taxon>Pseudomonadati</taxon>
        <taxon>Bacteroidota</taxon>
        <taxon>Bacteroidia</taxon>
        <taxon>Marinilabiliales</taxon>
        <taxon>Marinilabiliaceae</taxon>
        <taxon>Carboxylicivirga</taxon>
    </lineage>
</organism>
<reference evidence="2 3" key="1">
    <citation type="submission" date="2021-01" db="EMBL/GenBank/DDBJ databases">
        <title>Carboxyliciviraga sp.nov., isolated from coastal sediments.</title>
        <authorList>
            <person name="Lu D."/>
            <person name="Zhang T."/>
        </authorList>
    </citation>
    <scope>NUCLEOTIDE SEQUENCE [LARGE SCALE GENOMIC DNA]</scope>
    <source>
        <strain evidence="2 3">N1Y132</strain>
    </source>
</reference>
<dbReference type="EMBL" id="JAENRR010000106">
    <property type="protein sequence ID" value="MBK3519938.1"/>
    <property type="molecule type" value="Genomic_DNA"/>
</dbReference>
<evidence type="ECO:0000313" key="2">
    <source>
        <dbReference type="EMBL" id="MBK3519938.1"/>
    </source>
</evidence>
<evidence type="ECO:0000259" key="1">
    <source>
        <dbReference type="Pfam" id="PF24793"/>
    </source>
</evidence>
<name>A0ABS1HQI3_9BACT</name>
<gene>
    <name evidence="2" type="ORF">JIV24_21545</name>
</gene>
<proteinExistence type="predicted"/>
<evidence type="ECO:0000313" key="3">
    <source>
        <dbReference type="Proteomes" id="UP000605676"/>
    </source>
</evidence>
<feature type="domain" description="Glucosamine inositolphosphorylceramide transferase 1 N-terminal" evidence="1">
    <location>
        <begin position="267"/>
        <end position="468"/>
    </location>
</feature>
<dbReference type="Pfam" id="PF24793">
    <property type="entry name" value="GINT1_N"/>
    <property type="match status" value="1"/>
</dbReference>
<dbReference type="RefSeq" id="WP_200467157.1">
    <property type="nucleotide sequence ID" value="NZ_JAENRR010000106.1"/>
</dbReference>
<dbReference type="InterPro" id="IPR023296">
    <property type="entry name" value="Glyco_hydro_beta-prop_sf"/>
</dbReference>
<dbReference type="Proteomes" id="UP000605676">
    <property type="component" value="Unassembled WGS sequence"/>
</dbReference>
<dbReference type="SUPFAM" id="SSF75005">
    <property type="entry name" value="Arabinanase/levansucrase/invertase"/>
    <property type="match status" value="1"/>
</dbReference>
<accession>A0ABS1HQI3</accession>
<keyword evidence="3" id="KW-1185">Reference proteome</keyword>
<comment type="caution">
    <text evidence="2">The sequence shown here is derived from an EMBL/GenBank/DDBJ whole genome shotgun (WGS) entry which is preliminary data.</text>
</comment>
<sequence length="503" mass="59045">MDSNLVKHIVERSRIPSLIIYVSVTKLPLWFVEVIVLLSEQYTEQEIKIVYLNGLNQKNKWQKWYTPILVAEKIVFRQNLNAFKTIDIHHAFEHCKNVETCQSLSKLYIQEGVCLSFMDEAGAFCGVNYYRYPQEILSVGFRGVDSFVKNYLFGQKPLKVFKEDALCWQHLFQTLEYGIDKNSGFLQAAVKQSIISLWRSKKTCDKRLSSETVRIGDFEFCYKWFKSAIVRVIKRFKKILFYKRWFIILKKENDRKLLLPGGKDGWADPFVVDGKYLFVEQIDFKSNKGKLVVTELDDNSDIVKYETIIDEPFHLSYPNVFKKDDLWYMLPESAADKSLRLYVSSNFPTEWSFKRKLKADIRFLDFTPLYHNGFWWLFTTSKVMERGSSYDQLYLFYSEDFINDEWQPHPQNPVITDSSVARPAGNLYWHNNELYRPSQDCFNKYGGSIKVNRVVKLSKEEYKEELVEEISSQTLGVKAHAVHTINIGAGITVYDAQTWAFRL</sequence>
<dbReference type="InterPro" id="IPR056442">
    <property type="entry name" value="GINT1_N"/>
</dbReference>
<protein>
    <recommendedName>
        <fullName evidence="1">Glucosamine inositolphosphorylceramide transferase 1 N-terminal domain-containing protein</fullName>
    </recommendedName>
</protein>